<dbReference type="GO" id="GO:0005694">
    <property type="term" value="C:chromosome"/>
    <property type="evidence" value="ECO:0007669"/>
    <property type="project" value="TreeGrafter"/>
</dbReference>
<proteinExistence type="inferred from homology"/>
<dbReference type="PANTHER" id="PTHR33375">
    <property type="entry name" value="CHROMOSOME-PARTITIONING PROTEIN PARB-RELATED"/>
    <property type="match status" value="1"/>
</dbReference>
<evidence type="ECO:0000259" key="5">
    <source>
        <dbReference type="SMART" id="SM00470"/>
    </source>
</evidence>
<reference evidence="6 7" key="1">
    <citation type="submission" date="2020-10" db="EMBL/GenBank/DDBJ databases">
        <title>Complete genome sequence of Paludibaculum fermentans P105T, a facultatively anaerobic acidobacterium capable of dissimilatory Fe(III) reduction.</title>
        <authorList>
            <person name="Dedysh S.N."/>
            <person name="Beletsky A.V."/>
            <person name="Kulichevskaya I.S."/>
            <person name="Mardanov A.V."/>
            <person name="Ravin N.V."/>
        </authorList>
    </citation>
    <scope>NUCLEOTIDE SEQUENCE [LARGE SCALE GENOMIC DNA]</scope>
    <source>
        <strain evidence="6 7">P105</strain>
    </source>
</reference>
<dbReference type="CDD" id="cd16393">
    <property type="entry name" value="SPO0J_N"/>
    <property type="match status" value="1"/>
</dbReference>
<dbReference type="FunFam" id="1.10.10.2830:FF:000001">
    <property type="entry name" value="Chromosome partitioning protein ParB"/>
    <property type="match status" value="1"/>
</dbReference>
<keyword evidence="7" id="KW-1185">Reference proteome</keyword>
<feature type="domain" description="ParB-like N-terminal" evidence="5">
    <location>
        <begin position="49"/>
        <end position="138"/>
    </location>
</feature>
<keyword evidence="3" id="KW-0238">DNA-binding</keyword>
<dbReference type="Proteomes" id="UP000593892">
    <property type="component" value="Chromosome"/>
</dbReference>
<keyword evidence="2" id="KW-0159">Chromosome partition</keyword>
<dbReference type="RefSeq" id="WP_194447493.1">
    <property type="nucleotide sequence ID" value="NZ_CP063849.1"/>
</dbReference>
<dbReference type="Gene3D" id="3.90.1530.30">
    <property type="match status" value="1"/>
</dbReference>
<evidence type="ECO:0000256" key="3">
    <source>
        <dbReference type="ARBA" id="ARBA00023125"/>
    </source>
</evidence>
<dbReference type="SMART" id="SM00470">
    <property type="entry name" value="ParB"/>
    <property type="match status" value="1"/>
</dbReference>
<dbReference type="InterPro" id="IPR050336">
    <property type="entry name" value="Chromosome_partition/occlusion"/>
</dbReference>
<gene>
    <name evidence="6" type="ORF">IRI77_23760</name>
</gene>
<dbReference type="GO" id="GO:0003677">
    <property type="term" value="F:DNA binding"/>
    <property type="evidence" value="ECO:0007669"/>
    <property type="project" value="UniProtKB-KW"/>
</dbReference>
<evidence type="ECO:0000313" key="6">
    <source>
        <dbReference type="EMBL" id="QOY85823.1"/>
    </source>
</evidence>
<protein>
    <submittedName>
        <fullName evidence="6">ParB/RepB/Spo0J family partition protein</fullName>
    </submittedName>
</protein>
<evidence type="ECO:0000256" key="1">
    <source>
        <dbReference type="ARBA" id="ARBA00006295"/>
    </source>
</evidence>
<organism evidence="6 7">
    <name type="scientific">Paludibaculum fermentans</name>
    <dbReference type="NCBI Taxonomy" id="1473598"/>
    <lineage>
        <taxon>Bacteria</taxon>
        <taxon>Pseudomonadati</taxon>
        <taxon>Acidobacteriota</taxon>
        <taxon>Terriglobia</taxon>
        <taxon>Bryobacterales</taxon>
        <taxon>Bryobacteraceae</taxon>
        <taxon>Paludibaculum</taxon>
    </lineage>
</organism>
<evidence type="ECO:0000256" key="4">
    <source>
        <dbReference type="SAM" id="MobiDB-lite"/>
    </source>
</evidence>
<dbReference type="NCBIfam" id="TIGR00180">
    <property type="entry name" value="parB_part"/>
    <property type="match status" value="1"/>
</dbReference>
<dbReference type="AlphaFoldDB" id="A0A7S7SIM1"/>
<dbReference type="InterPro" id="IPR057240">
    <property type="entry name" value="ParB_dimer_C"/>
</dbReference>
<dbReference type="Pfam" id="PF23552">
    <property type="entry name" value="ParB_C"/>
    <property type="match status" value="1"/>
</dbReference>
<dbReference type="Gene3D" id="1.10.10.2830">
    <property type="match status" value="1"/>
</dbReference>
<dbReference type="KEGG" id="pfer:IRI77_23760"/>
<evidence type="ECO:0000256" key="2">
    <source>
        <dbReference type="ARBA" id="ARBA00022829"/>
    </source>
</evidence>
<dbReference type="InterPro" id="IPR004437">
    <property type="entry name" value="ParB/RepB/Spo0J"/>
</dbReference>
<accession>A0A7S7SIM1</accession>
<name>A0A7S7SIM1_PALFE</name>
<dbReference type="SUPFAM" id="SSF109709">
    <property type="entry name" value="KorB DNA-binding domain-like"/>
    <property type="match status" value="1"/>
</dbReference>
<dbReference type="Pfam" id="PF17762">
    <property type="entry name" value="HTH_ParB"/>
    <property type="match status" value="1"/>
</dbReference>
<dbReference type="PANTHER" id="PTHR33375:SF1">
    <property type="entry name" value="CHROMOSOME-PARTITIONING PROTEIN PARB-RELATED"/>
    <property type="match status" value="1"/>
</dbReference>
<evidence type="ECO:0000313" key="7">
    <source>
        <dbReference type="Proteomes" id="UP000593892"/>
    </source>
</evidence>
<sequence length="308" mass="34309">MSNAPDQPRKALGKGLSSLLPSNRSTTPAPAPAPVAAPPPAPEPASGPLQVEIDLIDANPLQPRTVFQEERLIELSQSIKENGIIQPLVVRKSGARFQLIAGERRLRASKLAGLVKVPVVVQDFADDRLMEITLIENIQREDLNPIEVAHAFERLAREFSLSHEQIAQRTGKERSTITNMLRLLRLPDPVQVLLAEQRLSMGHARALAGLITTSAQIEIANKTISEGLSVRQVEKLVQKAAHPHIDKEEEKKEEVRIDPNIKAALQELERTLGTRVRLVQRDENRGRLEIEYYSMDDLTRIYESIVGD</sequence>
<dbReference type="GO" id="GO:0007059">
    <property type="term" value="P:chromosome segregation"/>
    <property type="evidence" value="ECO:0007669"/>
    <property type="project" value="UniProtKB-KW"/>
</dbReference>
<dbReference type="EMBL" id="CP063849">
    <property type="protein sequence ID" value="QOY85823.1"/>
    <property type="molecule type" value="Genomic_DNA"/>
</dbReference>
<dbReference type="GO" id="GO:0045881">
    <property type="term" value="P:positive regulation of sporulation resulting in formation of a cellular spore"/>
    <property type="evidence" value="ECO:0007669"/>
    <property type="project" value="TreeGrafter"/>
</dbReference>
<dbReference type="InterPro" id="IPR003115">
    <property type="entry name" value="ParB_N"/>
</dbReference>
<feature type="region of interest" description="Disordered" evidence="4">
    <location>
        <begin position="1"/>
        <end position="48"/>
    </location>
</feature>
<dbReference type="InterPro" id="IPR041468">
    <property type="entry name" value="HTH_ParB/Spo0J"/>
</dbReference>
<dbReference type="FunFam" id="3.90.1530.30:FF:000001">
    <property type="entry name" value="Chromosome partitioning protein ParB"/>
    <property type="match status" value="1"/>
</dbReference>
<comment type="similarity">
    <text evidence="1">Belongs to the ParB family.</text>
</comment>
<dbReference type="SUPFAM" id="SSF110849">
    <property type="entry name" value="ParB/Sulfiredoxin"/>
    <property type="match status" value="1"/>
</dbReference>
<dbReference type="InterPro" id="IPR036086">
    <property type="entry name" value="ParB/Sulfiredoxin_sf"/>
</dbReference>
<feature type="compositionally biased region" description="Pro residues" evidence="4">
    <location>
        <begin position="29"/>
        <end position="45"/>
    </location>
</feature>
<dbReference type="Pfam" id="PF02195">
    <property type="entry name" value="ParB_N"/>
    <property type="match status" value="1"/>
</dbReference>